<accession>A0A504YL87</accession>
<dbReference type="AlphaFoldDB" id="A0A504YL87"/>
<dbReference type="Proteomes" id="UP000316759">
    <property type="component" value="Unassembled WGS sequence"/>
</dbReference>
<reference evidence="2 3" key="1">
    <citation type="submission" date="2019-04" db="EMBL/GenBank/DDBJ databases">
        <title>Annotation for the trematode Fasciola gigantica.</title>
        <authorList>
            <person name="Choi Y.-J."/>
        </authorList>
    </citation>
    <scope>NUCLEOTIDE SEQUENCE [LARGE SCALE GENOMIC DNA]</scope>
    <source>
        <strain evidence="2">Uganda_cow_1</strain>
    </source>
</reference>
<protein>
    <recommendedName>
        <fullName evidence="4">Apple domain-containing protein</fullName>
    </recommendedName>
</protein>
<comment type="caution">
    <text evidence="2">The sequence shown here is derived from an EMBL/GenBank/DDBJ whole genome shotgun (WGS) entry which is preliminary data.</text>
</comment>
<dbReference type="OrthoDB" id="6250111at2759"/>
<sequence length="257" mass="28721">MPPRAASVLLICQLTFIHRVQCLCPAGFTDVGDGVCMFITAQYATYCQAHEYCEKEGIARGLRLFLPSRHAENMTKLLPDGGGAFTGLTKLLVKSATDLTAGWRYSDPGWSWFATSPGDTTIRWQKNQVSTEAESIGLYAAPNLWDVTQFAFPATHVICELSTYITNTTNDPLQLDWPYSMSTMFLPDAQNEGCFTSFNVSSLFDCCGNCRSRSACRAFYYHLETAKCWISLYVDSLLPSSLKATGGTWWRFGRPKW</sequence>
<keyword evidence="3" id="KW-1185">Reference proteome</keyword>
<organism evidence="2 3">
    <name type="scientific">Fasciola gigantica</name>
    <name type="common">Giant liver fluke</name>
    <dbReference type="NCBI Taxonomy" id="46835"/>
    <lineage>
        <taxon>Eukaryota</taxon>
        <taxon>Metazoa</taxon>
        <taxon>Spiralia</taxon>
        <taxon>Lophotrochozoa</taxon>
        <taxon>Platyhelminthes</taxon>
        <taxon>Trematoda</taxon>
        <taxon>Digenea</taxon>
        <taxon>Plagiorchiida</taxon>
        <taxon>Echinostomata</taxon>
        <taxon>Echinostomatoidea</taxon>
        <taxon>Fasciolidae</taxon>
        <taxon>Fasciola</taxon>
    </lineage>
</organism>
<dbReference type="InterPro" id="IPR016187">
    <property type="entry name" value="CTDL_fold"/>
</dbReference>
<dbReference type="SUPFAM" id="SSF56436">
    <property type="entry name" value="C-type lectin-like"/>
    <property type="match status" value="1"/>
</dbReference>
<feature type="chain" id="PRO_5021475624" description="Apple domain-containing protein" evidence="1">
    <location>
        <begin position="23"/>
        <end position="257"/>
    </location>
</feature>
<evidence type="ECO:0008006" key="4">
    <source>
        <dbReference type="Google" id="ProtNLM"/>
    </source>
</evidence>
<proteinExistence type="predicted"/>
<dbReference type="EMBL" id="SUNJ01008428">
    <property type="protein sequence ID" value="TPP61235.1"/>
    <property type="molecule type" value="Genomic_DNA"/>
</dbReference>
<feature type="signal peptide" evidence="1">
    <location>
        <begin position="1"/>
        <end position="22"/>
    </location>
</feature>
<name>A0A504YL87_FASGI</name>
<evidence type="ECO:0000256" key="1">
    <source>
        <dbReference type="SAM" id="SignalP"/>
    </source>
</evidence>
<evidence type="ECO:0000313" key="2">
    <source>
        <dbReference type="EMBL" id="TPP61235.1"/>
    </source>
</evidence>
<keyword evidence="1" id="KW-0732">Signal</keyword>
<gene>
    <name evidence="2" type="ORF">FGIG_10376</name>
</gene>
<evidence type="ECO:0000313" key="3">
    <source>
        <dbReference type="Proteomes" id="UP000316759"/>
    </source>
</evidence>